<keyword evidence="1" id="KW-0732">Signal</keyword>
<dbReference type="PROSITE" id="PS51257">
    <property type="entry name" value="PROKAR_LIPOPROTEIN"/>
    <property type="match status" value="1"/>
</dbReference>
<dbReference type="Gene3D" id="1.20.1260.10">
    <property type="match status" value="1"/>
</dbReference>
<accession>A0ABV9TF41</accession>
<evidence type="ECO:0000256" key="1">
    <source>
        <dbReference type="SAM" id="SignalP"/>
    </source>
</evidence>
<dbReference type="RefSeq" id="WP_277552366.1">
    <property type="nucleotide sequence ID" value="NZ_JARAMH010000027.1"/>
</dbReference>
<dbReference type="Pfam" id="PF03713">
    <property type="entry name" value="DUF305"/>
    <property type="match status" value="1"/>
</dbReference>
<evidence type="ECO:0000313" key="3">
    <source>
        <dbReference type="EMBL" id="MFC4902517.1"/>
    </source>
</evidence>
<protein>
    <submittedName>
        <fullName evidence="3">DUF305 domain-containing protein</fullName>
    </submittedName>
</protein>
<dbReference type="Proteomes" id="UP001595797">
    <property type="component" value="Unassembled WGS sequence"/>
</dbReference>
<dbReference type="InterPro" id="IPR012347">
    <property type="entry name" value="Ferritin-like"/>
</dbReference>
<evidence type="ECO:0000259" key="2">
    <source>
        <dbReference type="Pfam" id="PF03713"/>
    </source>
</evidence>
<dbReference type="InterPro" id="IPR005183">
    <property type="entry name" value="DUF305_CopM-like"/>
</dbReference>
<feature type="domain" description="DUF305" evidence="2">
    <location>
        <begin position="64"/>
        <end position="216"/>
    </location>
</feature>
<comment type="caution">
    <text evidence="3">The sequence shown here is derived from an EMBL/GenBank/DDBJ whole genome shotgun (WGS) entry which is preliminary data.</text>
</comment>
<name>A0ABV9TF41_9MICC</name>
<reference evidence="4" key="1">
    <citation type="journal article" date="2019" name="Int. J. Syst. Evol. Microbiol.">
        <title>The Global Catalogue of Microorganisms (GCM) 10K type strain sequencing project: providing services to taxonomists for standard genome sequencing and annotation.</title>
        <authorList>
            <consortium name="The Broad Institute Genomics Platform"/>
            <consortium name="The Broad Institute Genome Sequencing Center for Infectious Disease"/>
            <person name="Wu L."/>
            <person name="Ma J."/>
        </authorList>
    </citation>
    <scope>NUCLEOTIDE SEQUENCE [LARGE SCALE GENOMIC DNA]</scope>
    <source>
        <strain evidence="4">CGMCC 4.6946</strain>
    </source>
</reference>
<dbReference type="PANTHER" id="PTHR36933:SF1">
    <property type="entry name" value="SLL0788 PROTEIN"/>
    <property type="match status" value="1"/>
</dbReference>
<proteinExistence type="predicted"/>
<evidence type="ECO:0000313" key="4">
    <source>
        <dbReference type="Proteomes" id="UP001595797"/>
    </source>
</evidence>
<organism evidence="3 4">
    <name type="scientific">Kocuria oceani</name>
    <dbReference type="NCBI Taxonomy" id="988827"/>
    <lineage>
        <taxon>Bacteria</taxon>
        <taxon>Bacillati</taxon>
        <taxon>Actinomycetota</taxon>
        <taxon>Actinomycetes</taxon>
        <taxon>Micrococcales</taxon>
        <taxon>Micrococcaceae</taxon>
        <taxon>Kocuria</taxon>
    </lineage>
</organism>
<dbReference type="EMBL" id="JBHSIW010000004">
    <property type="protein sequence ID" value="MFC4902517.1"/>
    <property type="molecule type" value="Genomic_DNA"/>
</dbReference>
<keyword evidence="4" id="KW-1185">Reference proteome</keyword>
<gene>
    <name evidence="3" type="ORF">ACFPCS_02930</name>
</gene>
<feature type="chain" id="PRO_5045770794" evidence="1">
    <location>
        <begin position="20"/>
        <end position="223"/>
    </location>
</feature>
<dbReference type="PANTHER" id="PTHR36933">
    <property type="entry name" value="SLL0788 PROTEIN"/>
    <property type="match status" value="1"/>
</dbReference>
<feature type="signal peptide" evidence="1">
    <location>
        <begin position="1"/>
        <end position="19"/>
    </location>
</feature>
<sequence>MIRSTTLAPLALASALVLAGCGTTGDESTSGVSGAATSTATATASATSASPSGAGISAEHNDQDLMFARAMRVHHEQAVAMSQTLLAKQSIPEEVRQLAEGVIAAQGPEIEQMDRMLQAWDASATAEPGGMEGMDHGSMDGGSDGMIGEEDLDRLESAQGTEAARLYLEQMTVHHEGAIDMARQQATDGANPEAIELAEDVVAAQEAEIAEMDRMLQELPAES</sequence>